<dbReference type="GO" id="GO:0120330">
    <property type="term" value="C:rixosome complex"/>
    <property type="evidence" value="ECO:0007669"/>
    <property type="project" value="TreeGrafter"/>
</dbReference>
<dbReference type="SMART" id="SM00320">
    <property type="entry name" value="WD40"/>
    <property type="match status" value="5"/>
</dbReference>
<evidence type="ECO:0000313" key="5">
    <source>
        <dbReference type="Proteomes" id="UP000236291"/>
    </source>
</evidence>
<dbReference type="PRINTS" id="PR00320">
    <property type="entry name" value="GPROTEINBRPT"/>
</dbReference>
<dbReference type="Proteomes" id="UP000236291">
    <property type="component" value="Unassembled WGS sequence"/>
</dbReference>
<dbReference type="InterPro" id="IPR045227">
    <property type="entry name" value="WDR18/Ipi3/RID3"/>
</dbReference>
<dbReference type="Gene3D" id="2.130.10.10">
    <property type="entry name" value="YVTN repeat-like/Quinoprotein amine dehydrogenase"/>
    <property type="match status" value="2"/>
</dbReference>
<accession>A0A2K3P3Z7</accession>
<evidence type="ECO:0000256" key="2">
    <source>
        <dbReference type="ARBA" id="ARBA00022737"/>
    </source>
</evidence>
<feature type="repeat" description="WD" evidence="3">
    <location>
        <begin position="117"/>
        <end position="148"/>
    </location>
</feature>
<name>A0A2K3P3Z7_TRIPR</name>
<dbReference type="InterPro" id="IPR036322">
    <property type="entry name" value="WD40_repeat_dom_sf"/>
</dbReference>
<evidence type="ECO:0000256" key="1">
    <source>
        <dbReference type="ARBA" id="ARBA00022574"/>
    </source>
</evidence>
<dbReference type="STRING" id="57577.A0A2K3P3Z7"/>
<reference evidence="4 5" key="1">
    <citation type="journal article" date="2014" name="Am. J. Bot.">
        <title>Genome assembly and annotation for red clover (Trifolium pratense; Fabaceae).</title>
        <authorList>
            <person name="Istvanek J."/>
            <person name="Jaros M."/>
            <person name="Krenek A."/>
            <person name="Repkova J."/>
        </authorList>
    </citation>
    <scope>NUCLEOTIDE SEQUENCE [LARGE SCALE GENOMIC DNA]</scope>
    <source>
        <strain evidence="5">cv. Tatra</strain>
        <tissue evidence="4">Young leaves</tissue>
    </source>
</reference>
<reference evidence="4 5" key="2">
    <citation type="journal article" date="2017" name="Front. Plant Sci.">
        <title>Gene Classification and Mining of Molecular Markers Useful in Red Clover (Trifolium pratense) Breeding.</title>
        <authorList>
            <person name="Istvanek J."/>
            <person name="Dluhosova J."/>
            <person name="Dluhos P."/>
            <person name="Patkova L."/>
            <person name="Nedelnik J."/>
            <person name="Repkova J."/>
        </authorList>
    </citation>
    <scope>NUCLEOTIDE SEQUENCE [LARGE SCALE GENOMIC DNA]</scope>
    <source>
        <strain evidence="5">cv. Tatra</strain>
        <tissue evidence="4">Young leaves</tissue>
    </source>
</reference>
<dbReference type="PROSITE" id="PS50082">
    <property type="entry name" value="WD_REPEATS_2"/>
    <property type="match status" value="2"/>
</dbReference>
<dbReference type="PANTHER" id="PTHR18763">
    <property type="entry name" value="WD-REPEAT PROTEIN 18"/>
    <property type="match status" value="1"/>
</dbReference>
<dbReference type="InterPro" id="IPR019775">
    <property type="entry name" value="WD40_repeat_CS"/>
</dbReference>
<dbReference type="Pfam" id="PF00400">
    <property type="entry name" value="WD40"/>
    <property type="match status" value="3"/>
</dbReference>
<dbReference type="GO" id="GO:0005656">
    <property type="term" value="C:nuclear pre-replicative complex"/>
    <property type="evidence" value="ECO:0007669"/>
    <property type="project" value="TreeGrafter"/>
</dbReference>
<dbReference type="EMBL" id="ASHM01003538">
    <property type="protein sequence ID" value="PNY10022.1"/>
    <property type="molecule type" value="Genomic_DNA"/>
</dbReference>
<evidence type="ECO:0000256" key="3">
    <source>
        <dbReference type="PROSITE-ProRule" id="PRU00221"/>
    </source>
</evidence>
<dbReference type="SUPFAM" id="SSF50978">
    <property type="entry name" value="WD40 repeat-like"/>
    <property type="match status" value="1"/>
</dbReference>
<evidence type="ECO:0000313" key="4">
    <source>
        <dbReference type="EMBL" id="PNY10022.1"/>
    </source>
</evidence>
<dbReference type="PROSITE" id="PS50294">
    <property type="entry name" value="WD_REPEATS_REGION"/>
    <property type="match status" value="2"/>
</dbReference>
<gene>
    <name evidence="4" type="ORF">L195_g006588</name>
</gene>
<dbReference type="GO" id="GO:0006364">
    <property type="term" value="P:rRNA processing"/>
    <property type="evidence" value="ECO:0007669"/>
    <property type="project" value="TreeGrafter"/>
</dbReference>
<protein>
    <submittedName>
        <fullName evidence="4">WD repeat-containing protein 18-like</fullName>
    </submittedName>
</protein>
<dbReference type="AlphaFoldDB" id="A0A2K3P3Z7"/>
<organism evidence="4 5">
    <name type="scientific">Trifolium pratense</name>
    <name type="common">Red clover</name>
    <dbReference type="NCBI Taxonomy" id="57577"/>
    <lineage>
        <taxon>Eukaryota</taxon>
        <taxon>Viridiplantae</taxon>
        <taxon>Streptophyta</taxon>
        <taxon>Embryophyta</taxon>
        <taxon>Tracheophyta</taxon>
        <taxon>Spermatophyta</taxon>
        <taxon>Magnoliopsida</taxon>
        <taxon>eudicotyledons</taxon>
        <taxon>Gunneridae</taxon>
        <taxon>Pentapetalae</taxon>
        <taxon>rosids</taxon>
        <taxon>fabids</taxon>
        <taxon>Fabales</taxon>
        <taxon>Fabaceae</taxon>
        <taxon>Papilionoideae</taxon>
        <taxon>50 kb inversion clade</taxon>
        <taxon>NPAAA clade</taxon>
        <taxon>Hologalegina</taxon>
        <taxon>IRL clade</taxon>
        <taxon>Trifolieae</taxon>
        <taxon>Trifolium</taxon>
    </lineage>
</organism>
<comment type="caution">
    <text evidence="4">The sequence shown here is derived from an EMBL/GenBank/DDBJ whole genome shotgun (WGS) entry which is preliminary data.</text>
</comment>
<dbReference type="InterPro" id="IPR015943">
    <property type="entry name" value="WD40/YVTN_repeat-like_dom_sf"/>
</dbReference>
<dbReference type="InterPro" id="IPR001680">
    <property type="entry name" value="WD40_rpt"/>
</dbReference>
<dbReference type="PROSITE" id="PS00678">
    <property type="entry name" value="WD_REPEATS_1"/>
    <property type="match status" value="1"/>
</dbReference>
<feature type="repeat" description="WD" evidence="3">
    <location>
        <begin position="260"/>
        <end position="301"/>
    </location>
</feature>
<dbReference type="PANTHER" id="PTHR18763:SF0">
    <property type="entry name" value="WD REPEAT-CONTAINING PROTEIN 18"/>
    <property type="match status" value="1"/>
</dbReference>
<keyword evidence="1 3" id="KW-0853">WD repeat</keyword>
<dbReference type="GO" id="GO:0006261">
    <property type="term" value="P:DNA-templated DNA replication"/>
    <property type="evidence" value="ECO:0007669"/>
    <property type="project" value="TreeGrafter"/>
</dbReference>
<proteinExistence type="predicted"/>
<sequence length="463" mass="50897">MVVVLASSSDAGGGIGCWDLHTGSEQIRYKSLSSPCHGLTSVGDRFLASSQLRDTATSAGSVFFWSWSKPQVEVKSFPAEPITPLAANHSGTYLVGGGLSGDIYLWEVETGKLLKKWHGDNTAVTCLVFSEDDSLLISGFKNGSIRVWIFDDVRRREASKIYEYSFSEHTLCVNDVVIGYGGYNAIIASASDDRTCKVWSLSNGMLQRNIIFPSKIKAIALDPAEHALYAGGEDGKIYIAALNTTKITTNNHVSYITGSFSNHSKAVTCLAYSAGENYLISGSDDGIVRVWNASTHNIIRVFKHAKGPITNILVLSPENDSSNHVSSNLQVASKKKGAQFPPLEKYTNSIDEDSDIKTIVSLGGSKRCMDEVSYLSSHVISSYSKELQNQGSAAASEMEIEKLKRDCQKSMQMVNQWKKMYDNLHQFCHISSITRFPLQFCPSSAMSGYAFNNDSWRFKEFLP</sequence>
<dbReference type="InterPro" id="IPR020472">
    <property type="entry name" value="WD40_PAC1"/>
</dbReference>
<keyword evidence="2" id="KW-0677">Repeat</keyword>